<evidence type="ECO:0000256" key="2">
    <source>
        <dbReference type="ARBA" id="ARBA00004651"/>
    </source>
</evidence>
<reference evidence="15" key="1">
    <citation type="submission" date="2017-09" db="EMBL/GenBank/DDBJ databases">
        <title>Depth-based differentiation of microbial function through sediment-hosted aquifers and enrichment of novel symbionts in the deep terrestrial subsurface.</title>
        <authorList>
            <person name="Probst A.J."/>
            <person name="Ladd B."/>
            <person name="Jarett J.K."/>
            <person name="Geller-Mcgrath D.E."/>
            <person name="Sieber C.M.K."/>
            <person name="Emerson J.B."/>
            <person name="Anantharaman K."/>
            <person name="Thomas B.C."/>
            <person name="Malmstrom R."/>
            <person name="Stieglmeier M."/>
            <person name="Klingl A."/>
            <person name="Woyke T."/>
            <person name="Ryan C.M."/>
            <person name="Banfield J.F."/>
        </authorList>
    </citation>
    <scope>NUCLEOTIDE SEQUENCE [LARGE SCALE GENOMIC DNA]</scope>
</reference>
<evidence type="ECO:0000256" key="6">
    <source>
        <dbReference type="ARBA" id="ARBA00022692"/>
    </source>
</evidence>
<comment type="cofactor">
    <cofactor evidence="1">
        <name>Zn(2+)</name>
        <dbReference type="ChEBI" id="CHEBI:29105"/>
    </cofactor>
</comment>
<proteinExistence type="inferred from homology"/>
<accession>A0A2M7X2F5</accession>
<dbReference type="AlphaFoldDB" id="A0A2M7X2F5"/>
<dbReference type="PANTHER" id="PTHR35864:SF1">
    <property type="entry name" value="ZINC METALLOPROTEASE YWHC-RELATED"/>
    <property type="match status" value="1"/>
</dbReference>
<keyword evidence="6 13" id="KW-0812">Transmembrane</keyword>
<name>A0A2M7X2F5_UNCKA</name>
<evidence type="ECO:0000256" key="12">
    <source>
        <dbReference type="ARBA" id="ARBA00023136"/>
    </source>
</evidence>
<dbReference type="CDD" id="cd06158">
    <property type="entry name" value="S2P-M50_like_1"/>
    <property type="match status" value="1"/>
</dbReference>
<evidence type="ECO:0000256" key="9">
    <source>
        <dbReference type="ARBA" id="ARBA00022833"/>
    </source>
</evidence>
<keyword evidence="8" id="KW-0378">Hydrolase</keyword>
<dbReference type="InterPro" id="IPR044537">
    <property type="entry name" value="Rip2-like"/>
</dbReference>
<dbReference type="Proteomes" id="UP000230683">
    <property type="component" value="Unassembled WGS sequence"/>
</dbReference>
<evidence type="ECO:0000256" key="4">
    <source>
        <dbReference type="ARBA" id="ARBA00022475"/>
    </source>
</evidence>
<dbReference type="GO" id="GO:0046872">
    <property type="term" value="F:metal ion binding"/>
    <property type="evidence" value="ECO:0007669"/>
    <property type="project" value="UniProtKB-KW"/>
</dbReference>
<dbReference type="EMBL" id="PFWY01000102">
    <property type="protein sequence ID" value="PJA40356.1"/>
    <property type="molecule type" value="Genomic_DNA"/>
</dbReference>
<keyword evidence="11" id="KW-0482">Metalloprotease</keyword>
<gene>
    <name evidence="14" type="ORF">CO178_02300</name>
</gene>
<evidence type="ECO:0000256" key="8">
    <source>
        <dbReference type="ARBA" id="ARBA00022801"/>
    </source>
</evidence>
<dbReference type="GO" id="GO:0008237">
    <property type="term" value="F:metallopeptidase activity"/>
    <property type="evidence" value="ECO:0007669"/>
    <property type="project" value="UniProtKB-KW"/>
</dbReference>
<dbReference type="GO" id="GO:0005886">
    <property type="term" value="C:plasma membrane"/>
    <property type="evidence" value="ECO:0007669"/>
    <property type="project" value="UniProtKB-SubCell"/>
</dbReference>
<protein>
    <submittedName>
        <fullName evidence="14">Site-2 protease family protein</fullName>
    </submittedName>
</protein>
<sequence>MILQVFLDNPLVGIILFASVAFAISVHEAAHAYTAYWLGDDTPKLQKRLTLNPLAHLDKWGTLLIVLFGIGWGRPVIFNPFNLKNLRRDVTLVSLAGPLSNIVMAVIVALMLRFVSFDSALDIIGRNFIYLNVILAVFNMLPIEPLDGFKVVGGILPPHLAYQWEETRRYGMFILIFILITGMVGKIVFPLVNLIVNYIMMLVV</sequence>
<evidence type="ECO:0000256" key="11">
    <source>
        <dbReference type="ARBA" id="ARBA00023049"/>
    </source>
</evidence>
<evidence type="ECO:0000313" key="15">
    <source>
        <dbReference type="Proteomes" id="UP000230683"/>
    </source>
</evidence>
<evidence type="ECO:0000256" key="7">
    <source>
        <dbReference type="ARBA" id="ARBA00022723"/>
    </source>
</evidence>
<comment type="subcellular location">
    <subcellularLocation>
        <location evidence="2">Cell membrane</location>
        <topology evidence="2">Multi-pass membrane protein</topology>
    </subcellularLocation>
</comment>
<feature type="transmembrane region" description="Helical" evidence="13">
    <location>
        <begin position="60"/>
        <end position="78"/>
    </location>
</feature>
<keyword evidence="12 13" id="KW-0472">Membrane</keyword>
<dbReference type="InterPro" id="IPR052348">
    <property type="entry name" value="Metallopeptidase_M50B"/>
</dbReference>
<comment type="caution">
    <text evidence="14">The sequence shown here is derived from an EMBL/GenBank/DDBJ whole genome shotgun (WGS) entry which is preliminary data.</text>
</comment>
<feature type="transmembrane region" description="Helical" evidence="13">
    <location>
        <begin position="90"/>
        <end position="112"/>
    </location>
</feature>
<keyword evidence="9" id="KW-0862">Zinc</keyword>
<evidence type="ECO:0000256" key="5">
    <source>
        <dbReference type="ARBA" id="ARBA00022670"/>
    </source>
</evidence>
<evidence type="ECO:0000256" key="1">
    <source>
        <dbReference type="ARBA" id="ARBA00001947"/>
    </source>
</evidence>
<dbReference type="GO" id="GO:0006508">
    <property type="term" value="P:proteolysis"/>
    <property type="evidence" value="ECO:0007669"/>
    <property type="project" value="UniProtKB-KW"/>
</dbReference>
<keyword evidence="4" id="KW-1003">Cell membrane</keyword>
<organism evidence="14 15">
    <name type="scientific">candidate division WWE3 bacterium CG_4_9_14_3_um_filter_34_6</name>
    <dbReference type="NCBI Taxonomy" id="1975079"/>
    <lineage>
        <taxon>Bacteria</taxon>
        <taxon>Katanobacteria</taxon>
    </lineage>
</organism>
<feature type="transmembrane region" description="Helical" evidence="13">
    <location>
        <begin position="170"/>
        <end position="196"/>
    </location>
</feature>
<evidence type="ECO:0000256" key="10">
    <source>
        <dbReference type="ARBA" id="ARBA00022989"/>
    </source>
</evidence>
<evidence type="ECO:0000256" key="3">
    <source>
        <dbReference type="ARBA" id="ARBA00007931"/>
    </source>
</evidence>
<dbReference type="PANTHER" id="PTHR35864">
    <property type="entry name" value="ZINC METALLOPROTEASE MJ0611-RELATED"/>
    <property type="match status" value="1"/>
</dbReference>
<keyword evidence="10 13" id="KW-1133">Transmembrane helix</keyword>
<feature type="transmembrane region" description="Helical" evidence="13">
    <location>
        <begin position="12"/>
        <end position="39"/>
    </location>
</feature>
<keyword evidence="7" id="KW-0479">Metal-binding</keyword>
<keyword evidence="5 14" id="KW-0645">Protease</keyword>
<evidence type="ECO:0000256" key="13">
    <source>
        <dbReference type="SAM" id="Phobius"/>
    </source>
</evidence>
<comment type="similarity">
    <text evidence="3">Belongs to the peptidase M50B family.</text>
</comment>
<evidence type="ECO:0000313" key="14">
    <source>
        <dbReference type="EMBL" id="PJA40356.1"/>
    </source>
</evidence>